<sequence length="219" mass="24156">MTIRLTPHGQSGALLAICGFDGSGKSTLEERLSAHISPTRACTPAWAPSEWWRRDARAQRSLFGTGTGRELPEQALLLFNLADCHAHQADTILPALNRGELVIANRYLFDMVALFEARGRTQVSWIPEAVADIVAPDLCFVLDGPAEMIVDRVVRRDGEIPGKFDQDIAFVERYNSALRRMAGENGLTVLRADADLDENVQTCLDALHAKGFLAEQNDR</sequence>
<dbReference type="EMBL" id="JAUZMZ010000084">
    <property type="protein sequence ID" value="MEE2033467.1"/>
    <property type="molecule type" value="Genomic_DNA"/>
</dbReference>
<evidence type="ECO:0000256" key="1">
    <source>
        <dbReference type="ARBA" id="ARBA00009776"/>
    </source>
</evidence>
<evidence type="ECO:0000256" key="4">
    <source>
        <dbReference type="ARBA" id="ARBA00022840"/>
    </source>
</evidence>
<protein>
    <recommendedName>
        <fullName evidence="2">Thymidylate kinase</fullName>
    </recommendedName>
</protein>
<reference evidence="6 7" key="1">
    <citation type="submission" date="2023-08" db="EMBL/GenBank/DDBJ databases">
        <authorList>
            <person name="Girao M."/>
            <person name="Carvalho M.F."/>
        </authorList>
    </citation>
    <scope>NUCLEOTIDE SEQUENCE [LARGE SCALE GENOMIC DNA]</scope>
    <source>
        <strain evidence="6 7">CC-R104</strain>
    </source>
</reference>
<dbReference type="Proteomes" id="UP001331936">
    <property type="component" value="Unassembled WGS sequence"/>
</dbReference>
<evidence type="ECO:0000256" key="2">
    <source>
        <dbReference type="ARBA" id="ARBA00017144"/>
    </source>
</evidence>
<dbReference type="RefSeq" id="WP_330152873.1">
    <property type="nucleotide sequence ID" value="NZ_JAUZMZ010000084.1"/>
</dbReference>
<comment type="caution">
    <text evidence="6">The sequence shown here is derived from an EMBL/GenBank/DDBJ whole genome shotgun (WGS) entry which is preliminary data.</text>
</comment>
<evidence type="ECO:0000313" key="7">
    <source>
        <dbReference type="Proteomes" id="UP001331936"/>
    </source>
</evidence>
<dbReference type="Gene3D" id="3.40.50.300">
    <property type="entry name" value="P-loop containing nucleotide triphosphate hydrolases"/>
    <property type="match status" value="1"/>
</dbReference>
<accession>A0ABU7JTX1</accession>
<gene>
    <name evidence="6" type="ORF">Q8814_15300</name>
</gene>
<evidence type="ECO:0000259" key="5">
    <source>
        <dbReference type="Pfam" id="PF02223"/>
    </source>
</evidence>
<evidence type="ECO:0000256" key="3">
    <source>
        <dbReference type="ARBA" id="ARBA00022741"/>
    </source>
</evidence>
<organism evidence="6 7">
    <name type="scientific">Rhodococcus chondri</name>
    <dbReference type="NCBI Taxonomy" id="3065941"/>
    <lineage>
        <taxon>Bacteria</taxon>
        <taxon>Bacillati</taxon>
        <taxon>Actinomycetota</taxon>
        <taxon>Actinomycetes</taxon>
        <taxon>Mycobacteriales</taxon>
        <taxon>Nocardiaceae</taxon>
        <taxon>Rhodococcus</taxon>
    </lineage>
</organism>
<name>A0ABU7JTX1_9NOCA</name>
<dbReference type="Pfam" id="PF02223">
    <property type="entry name" value="Thymidylate_kin"/>
    <property type="match status" value="1"/>
</dbReference>
<proteinExistence type="inferred from homology"/>
<dbReference type="PANTHER" id="PTHR10344:SF4">
    <property type="entry name" value="UMP-CMP KINASE 2, MITOCHONDRIAL"/>
    <property type="match status" value="1"/>
</dbReference>
<dbReference type="SUPFAM" id="SSF52540">
    <property type="entry name" value="P-loop containing nucleoside triphosphate hydrolases"/>
    <property type="match status" value="1"/>
</dbReference>
<dbReference type="PANTHER" id="PTHR10344">
    <property type="entry name" value="THYMIDYLATE KINASE"/>
    <property type="match status" value="1"/>
</dbReference>
<keyword evidence="3" id="KW-0547">Nucleotide-binding</keyword>
<feature type="domain" description="Thymidylate kinase-like" evidence="5">
    <location>
        <begin position="19"/>
        <end position="199"/>
    </location>
</feature>
<dbReference type="InterPro" id="IPR039430">
    <property type="entry name" value="Thymidylate_kin-like_dom"/>
</dbReference>
<keyword evidence="7" id="KW-1185">Reference proteome</keyword>
<dbReference type="InterPro" id="IPR027417">
    <property type="entry name" value="P-loop_NTPase"/>
</dbReference>
<evidence type="ECO:0000313" key="6">
    <source>
        <dbReference type="EMBL" id="MEE2033467.1"/>
    </source>
</evidence>
<comment type="similarity">
    <text evidence="1">Belongs to the thymidylate kinase family.</text>
</comment>
<keyword evidence="4" id="KW-0067">ATP-binding</keyword>